<dbReference type="InterPro" id="IPR047122">
    <property type="entry name" value="Trans-enoyl_RdTase-like"/>
</dbReference>
<feature type="domain" description="Alcohol dehydrogenase-like C-terminal" evidence="1">
    <location>
        <begin position="131"/>
        <end position="218"/>
    </location>
</feature>
<dbReference type="AlphaFoldDB" id="M2R0F8"/>
<dbReference type="HOGENOM" id="CLU_026673_16_5_1"/>
<evidence type="ECO:0000313" key="3">
    <source>
        <dbReference type="Proteomes" id="UP000016930"/>
    </source>
</evidence>
<dbReference type="SUPFAM" id="SSF50129">
    <property type="entry name" value="GroES-like"/>
    <property type="match status" value="1"/>
</dbReference>
<dbReference type="Gene3D" id="3.40.50.720">
    <property type="entry name" value="NAD(P)-binding Rossmann-like Domain"/>
    <property type="match status" value="1"/>
</dbReference>
<dbReference type="SUPFAM" id="SSF51735">
    <property type="entry name" value="NAD(P)-binding Rossmann-fold domains"/>
    <property type="match status" value="1"/>
</dbReference>
<dbReference type="Proteomes" id="UP000016930">
    <property type="component" value="Unassembled WGS sequence"/>
</dbReference>
<organism evidence="2 3">
    <name type="scientific">Ceriporiopsis subvermispora (strain B)</name>
    <name type="common">White-rot fungus</name>
    <name type="synonym">Gelatoporia subvermispora</name>
    <dbReference type="NCBI Taxonomy" id="914234"/>
    <lineage>
        <taxon>Eukaryota</taxon>
        <taxon>Fungi</taxon>
        <taxon>Dikarya</taxon>
        <taxon>Basidiomycota</taxon>
        <taxon>Agaricomycotina</taxon>
        <taxon>Agaricomycetes</taxon>
        <taxon>Polyporales</taxon>
        <taxon>Gelatoporiaceae</taxon>
        <taxon>Gelatoporia</taxon>
    </lineage>
</organism>
<sequence length="307" mass="32127">MEGSVIGMSTGGKRWCRTAQKDYPAILAVDAVGTVGKPGEGVVDFDVGSLVLFEGSFINGRYIPPVHPSGSSRHREDRTFDQAASVPLGLTTAALARFDQGSAGLPLPWEESGRGKFAGKPFVLFGGATSVGQYSIQLAKLSGLSPVIVTASPSNASYPRSLGTTHVLDRALTPSALLSRITHLTGGAPVEIVFLTAQLPSLEPPVSVLAPGGTLATVWPVIDDAKRAAAPGRKVVRVYGGANTEVTRRTGHSLHRRLPRLLESGELKPNRVENLADGLKGIAAGLKKMEKGEVSGVKLVVGPQETL</sequence>
<dbReference type="EMBL" id="KB445816">
    <property type="protein sequence ID" value="EMD31737.1"/>
    <property type="molecule type" value="Genomic_DNA"/>
</dbReference>
<evidence type="ECO:0000259" key="1">
    <source>
        <dbReference type="Pfam" id="PF00107"/>
    </source>
</evidence>
<reference evidence="2 3" key="1">
    <citation type="journal article" date="2012" name="Proc. Natl. Acad. Sci. U.S.A.">
        <title>Comparative genomics of Ceriporiopsis subvermispora and Phanerochaete chrysosporium provide insight into selective ligninolysis.</title>
        <authorList>
            <person name="Fernandez-Fueyo E."/>
            <person name="Ruiz-Duenas F.J."/>
            <person name="Ferreira P."/>
            <person name="Floudas D."/>
            <person name="Hibbett D.S."/>
            <person name="Canessa P."/>
            <person name="Larrondo L.F."/>
            <person name="James T.Y."/>
            <person name="Seelenfreund D."/>
            <person name="Lobos S."/>
            <person name="Polanco R."/>
            <person name="Tello M."/>
            <person name="Honda Y."/>
            <person name="Watanabe T."/>
            <person name="Watanabe T."/>
            <person name="Ryu J.S."/>
            <person name="Kubicek C.P."/>
            <person name="Schmoll M."/>
            <person name="Gaskell J."/>
            <person name="Hammel K.E."/>
            <person name="St John F.J."/>
            <person name="Vanden Wymelenberg A."/>
            <person name="Sabat G."/>
            <person name="Splinter BonDurant S."/>
            <person name="Syed K."/>
            <person name="Yadav J.S."/>
            <person name="Doddapaneni H."/>
            <person name="Subramanian V."/>
            <person name="Lavin J.L."/>
            <person name="Oguiza J.A."/>
            <person name="Perez G."/>
            <person name="Pisabarro A.G."/>
            <person name="Ramirez L."/>
            <person name="Santoyo F."/>
            <person name="Master E."/>
            <person name="Coutinho P.M."/>
            <person name="Henrissat B."/>
            <person name="Lombard V."/>
            <person name="Magnuson J.K."/>
            <person name="Kuees U."/>
            <person name="Hori C."/>
            <person name="Igarashi K."/>
            <person name="Samejima M."/>
            <person name="Held B.W."/>
            <person name="Barry K.W."/>
            <person name="LaButti K.M."/>
            <person name="Lapidus A."/>
            <person name="Lindquist E.A."/>
            <person name="Lucas S.M."/>
            <person name="Riley R."/>
            <person name="Salamov A.A."/>
            <person name="Hoffmeister D."/>
            <person name="Schwenk D."/>
            <person name="Hadar Y."/>
            <person name="Yarden O."/>
            <person name="de Vries R.P."/>
            <person name="Wiebenga A."/>
            <person name="Stenlid J."/>
            <person name="Eastwood D."/>
            <person name="Grigoriev I.V."/>
            <person name="Berka R.M."/>
            <person name="Blanchette R.A."/>
            <person name="Kersten P."/>
            <person name="Martinez A.T."/>
            <person name="Vicuna R."/>
            <person name="Cullen D."/>
        </authorList>
    </citation>
    <scope>NUCLEOTIDE SEQUENCE [LARGE SCALE GENOMIC DNA]</scope>
    <source>
        <strain evidence="2 3">B</strain>
    </source>
</reference>
<gene>
    <name evidence="2" type="ORF">CERSUDRAFT_100200</name>
</gene>
<dbReference type="Pfam" id="PF00107">
    <property type="entry name" value="ADH_zinc_N"/>
    <property type="match status" value="1"/>
</dbReference>
<dbReference type="InterPro" id="IPR011032">
    <property type="entry name" value="GroES-like_sf"/>
</dbReference>
<dbReference type="STRING" id="914234.M2R0F8"/>
<dbReference type="PANTHER" id="PTHR45348:SF2">
    <property type="entry name" value="ZINC-TYPE ALCOHOL DEHYDROGENASE-LIKE PROTEIN C2E1P3.01"/>
    <property type="match status" value="1"/>
</dbReference>
<keyword evidence="3" id="KW-1185">Reference proteome</keyword>
<accession>M2R0F8</accession>
<protein>
    <recommendedName>
        <fullName evidence="1">Alcohol dehydrogenase-like C-terminal domain-containing protein</fullName>
    </recommendedName>
</protein>
<name>M2R0F8_CERS8</name>
<dbReference type="GO" id="GO:0016651">
    <property type="term" value="F:oxidoreductase activity, acting on NAD(P)H"/>
    <property type="evidence" value="ECO:0007669"/>
    <property type="project" value="InterPro"/>
</dbReference>
<dbReference type="InterPro" id="IPR013149">
    <property type="entry name" value="ADH-like_C"/>
</dbReference>
<dbReference type="Gene3D" id="3.90.180.10">
    <property type="entry name" value="Medium-chain alcohol dehydrogenases, catalytic domain"/>
    <property type="match status" value="1"/>
</dbReference>
<proteinExistence type="predicted"/>
<dbReference type="OrthoDB" id="3233595at2759"/>
<evidence type="ECO:0000313" key="2">
    <source>
        <dbReference type="EMBL" id="EMD31737.1"/>
    </source>
</evidence>
<dbReference type="InterPro" id="IPR036291">
    <property type="entry name" value="NAD(P)-bd_dom_sf"/>
</dbReference>
<dbReference type="PANTHER" id="PTHR45348">
    <property type="entry name" value="HYPOTHETICAL OXIDOREDUCTASE (EUROFUNG)"/>
    <property type="match status" value="1"/>
</dbReference>